<evidence type="ECO:0000256" key="3">
    <source>
        <dbReference type="ARBA" id="ARBA00022679"/>
    </source>
</evidence>
<dbReference type="PROSITE" id="PS00108">
    <property type="entry name" value="PROTEIN_KINASE_ST"/>
    <property type="match status" value="1"/>
</dbReference>
<dbReference type="InterPro" id="IPR000719">
    <property type="entry name" value="Prot_kinase_dom"/>
</dbReference>
<evidence type="ECO:0000256" key="7">
    <source>
        <dbReference type="PROSITE-ProRule" id="PRU00042"/>
    </source>
</evidence>
<dbReference type="Gene3D" id="1.10.510.10">
    <property type="entry name" value="Transferase(Phosphotransferase) domain 1"/>
    <property type="match status" value="1"/>
</dbReference>
<dbReference type="GO" id="GO:0008270">
    <property type="term" value="F:zinc ion binding"/>
    <property type="evidence" value="ECO:0007669"/>
    <property type="project" value="UniProtKB-KW"/>
</dbReference>
<evidence type="ECO:0000256" key="10">
    <source>
        <dbReference type="SAM" id="MobiDB-lite"/>
    </source>
</evidence>
<feature type="region of interest" description="Disordered" evidence="10">
    <location>
        <begin position="297"/>
        <end position="325"/>
    </location>
</feature>
<sequence length="417" mass="47033">MPKRPWLVESDKPSYQVLKWVGGGGFGQVFKVLRNGQVVACKQVRLENAEAALDEYDHMKSLRGAPHIATLHDGLEYNRKTSTLSFFMDYYKGKDLDRQVQMLKGAAGRFTENQIIEIGWQIAVALEFCHSRNILHQDMKPMNVLLREPWNPLTQRDVPDLFVADFGIASQVQTIGTRITSQRGTPGYEAPEIRGQGHEAAFSQKSDIFAFGCILYRLCSLAEPEVDDTYPLDLAAGYSKELLLLVAVMLHTNRDARPTATQVKEKLAAIATKFFSSGSMTCRTCKEEFVSKNALQKHVKKTGHGRKDGSLSQNPKISDPGVNQKDQMTIRGAANAPVKHYYDDKEPDSPKPSPCVVCDKHFSTKGKFFKHLHGGHHYRGVNYVQKRKAMDGIHVDVDKEDERLAKWVRKDMMRHSN</sequence>
<organism evidence="13 14">
    <name type="scientific">Ophiobolus disseminans</name>
    <dbReference type="NCBI Taxonomy" id="1469910"/>
    <lineage>
        <taxon>Eukaryota</taxon>
        <taxon>Fungi</taxon>
        <taxon>Dikarya</taxon>
        <taxon>Ascomycota</taxon>
        <taxon>Pezizomycotina</taxon>
        <taxon>Dothideomycetes</taxon>
        <taxon>Pleosporomycetidae</taxon>
        <taxon>Pleosporales</taxon>
        <taxon>Pleosporineae</taxon>
        <taxon>Phaeosphaeriaceae</taxon>
        <taxon>Ophiobolus</taxon>
    </lineage>
</organism>
<dbReference type="GO" id="GO:0005524">
    <property type="term" value="F:ATP binding"/>
    <property type="evidence" value="ECO:0007669"/>
    <property type="project" value="UniProtKB-UniRule"/>
</dbReference>
<dbReference type="PANTHER" id="PTHR43671:SF13">
    <property type="entry name" value="SERINE_THREONINE-PROTEIN KINASE NEK2"/>
    <property type="match status" value="1"/>
</dbReference>
<gene>
    <name evidence="13" type="ORF">CC86DRAFT_373372</name>
</gene>
<keyword evidence="7" id="KW-0479">Metal-binding</keyword>
<keyword evidence="5 13" id="KW-0418">Kinase</keyword>
<evidence type="ECO:0000256" key="6">
    <source>
        <dbReference type="ARBA" id="ARBA00022840"/>
    </source>
</evidence>
<keyword evidence="4 8" id="KW-0547">Nucleotide-binding</keyword>
<comment type="similarity">
    <text evidence="1">Belongs to the protein kinase superfamily. NEK Ser/Thr protein kinase family. NIMA subfamily.</text>
</comment>
<proteinExistence type="inferred from homology"/>
<dbReference type="AlphaFoldDB" id="A0A6A6ZM63"/>
<evidence type="ECO:0000259" key="11">
    <source>
        <dbReference type="PROSITE" id="PS50011"/>
    </source>
</evidence>
<keyword evidence="3" id="KW-0808">Transferase</keyword>
<feature type="domain" description="C2H2-type" evidence="12">
    <location>
        <begin position="280"/>
        <end position="308"/>
    </location>
</feature>
<evidence type="ECO:0000256" key="1">
    <source>
        <dbReference type="ARBA" id="ARBA00010886"/>
    </source>
</evidence>
<dbReference type="EC" id="2.7.11.1" evidence="2"/>
<dbReference type="SMART" id="SM00220">
    <property type="entry name" value="S_TKc"/>
    <property type="match status" value="1"/>
</dbReference>
<dbReference type="InterPro" id="IPR008271">
    <property type="entry name" value="Ser/Thr_kinase_AS"/>
</dbReference>
<protein>
    <recommendedName>
        <fullName evidence="2">non-specific serine/threonine protein kinase</fullName>
        <ecNumber evidence="2">2.7.11.1</ecNumber>
    </recommendedName>
</protein>
<dbReference type="PROSITE" id="PS00107">
    <property type="entry name" value="PROTEIN_KINASE_ATP"/>
    <property type="match status" value="1"/>
</dbReference>
<evidence type="ECO:0000259" key="12">
    <source>
        <dbReference type="PROSITE" id="PS50157"/>
    </source>
</evidence>
<dbReference type="SUPFAM" id="SSF56112">
    <property type="entry name" value="Protein kinase-like (PK-like)"/>
    <property type="match status" value="1"/>
</dbReference>
<dbReference type="GO" id="GO:0004674">
    <property type="term" value="F:protein serine/threonine kinase activity"/>
    <property type="evidence" value="ECO:0007669"/>
    <property type="project" value="UniProtKB-KW"/>
</dbReference>
<dbReference type="PROSITE" id="PS50011">
    <property type="entry name" value="PROTEIN_KINASE_DOM"/>
    <property type="match status" value="1"/>
</dbReference>
<dbReference type="SMART" id="SM00355">
    <property type="entry name" value="ZnF_C2H2"/>
    <property type="match status" value="2"/>
</dbReference>
<reference evidence="13" key="1">
    <citation type="journal article" date="2020" name="Stud. Mycol.">
        <title>101 Dothideomycetes genomes: a test case for predicting lifestyles and emergence of pathogens.</title>
        <authorList>
            <person name="Haridas S."/>
            <person name="Albert R."/>
            <person name="Binder M."/>
            <person name="Bloem J."/>
            <person name="Labutti K."/>
            <person name="Salamov A."/>
            <person name="Andreopoulos B."/>
            <person name="Baker S."/>
            <person name="Barry K."/>
            <person name="Bills G."/>
            <person name="Bluhm B."/>
            <person name="Cannon C."/>
            <person name="Castanera R."/>
            <person name="Culley D."/>
            <person name="Daum C."/>
            <person name="Ezra D."/>
            <person name="Gonzalez J."/>
            <person name="Henrissat B."/>
            <person name="Kuo A."/>
            <person name="Liang C."/>
            <person name="Lipzen A."/>
            <person name="Lutzoni F."/>
            <person name="Magnuson J."/>
            <person name="Mondo S."/>
            <person name="Nolan M."/>
            <person name="Ohm R."/>
            <person name="Pangilinan J."/>
            <person name="Park H.-J."/>
            <person name="Ramirez L."/>
            <person name="Alfaro M."/>
            <person name="Sun H."/>
            <person name="Tritt A."/>
            <person name="Yoshinaga Y."/>
            <person name="Zwiers L.-H."/>
            <person name="Turgeon B."/>
            <person name="Goodwin S."/>
            <person name="Spatafora J."/>
            <person name="Crous P."/>
            <person name="Grigoriev I."/>
        </authorList>
    </citation>
    <scope>NUCLEOTIDE SEQUENCE</scope>
    <source>
        <strain evidence="13">CBS 113818</strain>
    </source>
</reference>
<evidence type="ECO:0000256" key="2">
    <source>
        <dbReference type="ARBA" id="ARBA00012513"/>
    </source>
</evidence>
<evidence type="ECO:0000313" key="13">
    <source>
        <dbReference type="EMBL" id="KAF2822201.1"/>
    </source>
</evidence>
<dbReference type="PROSITE" id="PS50157">
    <property type="entry name" value="ZINC_FINGER_C2H2_2"/>
    <property type="match status" value="1"/>
</dbReference>
<evidence type="ECO:0000256" key="9">
    <source>
        <dbReference type="RuleBase" id="RU000304"/>
    </source>
</evidence>
<feature type="domain" description="Protein kinase" evidence="11">
    <location>
        <begin position="15"/>
        <end position="275"/>
    </location>
</feature>
<feature type="binding site" evidence="8">
    <location>
        <position position="42"/>
    </location>
    <ligand>
        <name>ATP</name>
        <dbReference type="ChEBI" id="CHEBI:30616"/>
    </ligand>
</feature>
<dbReference type="InterPro" id="IPR017441">
    <property type="entry name" value="Protein_kinase_ATP_BS"/>
</dbReference>
<dbReference type="PANTHER" id="PTHR43671">
    <property type="entry name" value="SERINE/THREONINE-PROTEIN KINASE NEK"/>
    <property type="match status" value="1"/>
</dbReference>
<evidence type="ECO:0000256" key="4">
    <source>
        <dbReference type="ARBA" id="ARBA00022741"/>
    </source>
</evidence>
<dbReference type="Gene3D" id="3.30.160.60">
    <property type="entry name" value="Classic Zinc Finger"/>
    <property type="match status" value="1"/>
</dbReference>
<dbReference type="PROSITE" id="PS00028">
    <property type="entry name" value="ZINC_FINGER_C2H2_1"/>
    <property type="match status" value="1"/>
</dbReference>
<keyword evidence="7" id="KW-0863">Zinc-finger</keyword>
<keyword evidence="9" id="KW-0723">Serine/threonine-protein kinase</keyword>
<dbReference type="InterPro" id="IPR011009">
    <property type="entry name" value="Kinase-like_dom_sf"/>
</dbReference>
<name>A0A6A6ZM63_9PLEO</name>
<dbReference type="OrthoDB" id="310217at2759"/>
<evidence type="ECO:0000256" key="8">
    <source>
        <dbReference type="PROSITE-ProRule" id="PRU10141"/>
    </source>
</evidence>
<accession>A0A6A6ZM63</accession>
<dbReference type="Proteomes" id="UP000799424">
    <property type="component" value="Unassembled WGS sequence"/>
</dbReference>
<evidence type="ECO:0000313" key="14">
    <source>
        <dbReference type="Proteomes" id="UP000799424"/>
    </source>
</evidence>
<dbReference type="EMBL" id="MU006235">
    <property type="protein sequence ID" value="KAF2822201.1"/>
    <property type="molecule type" value="Genomic_DNA"/>
</dbReference>
<evidence type="ECO:0000256" key="5">
    <source>
        <dbReference type="ARBA" id="ARBA00022777"/>
    </source>
</evidence>
<keyword evidence="6 8" id="KW-0067">ATP-binding</keyword>
<dbReference type="InterPro" id="IPR050660">
    <property type="entry name" value="NEK_Ser/Thr_kinase"/>
</dbReference>
<keyword evidence="7" id="KW-0862">Zinc</keyword>
<dbReference type="Pfam" id="PF00069">
    <property type="entry name" value="Pkinase"/>
    <property type="match status" value="1"/>
</dbReference>
<dbReference type="InterPro" id="IPR013087">
    <property type="entry name" value="Znf_C2H2_type"/>
</dbReference>
<keyword evidence="14" id="KW-1185">Reference proteome</keyword>